<dbReference type="SUPFAM" id="SSF51230">
    <property type="entry name" value="Single hybrid motif"/>
    <property type="match status" value="1"/>
</dbReference>
<comment type="caution">
    <text evidence="12">The sequence shown here is derived from an EMBL/GenBank/DDBJ whole genome shotgun (WGS) entry which is preliminary data.</text>
</comment>
<keyword evidence="4 9" id="KW-0444">Lipid biosynthesis</keyword>
<dbReference type="OrthoDB" id="9811735at2"/>
<dbReference type="GO" id="GO:0003989">
    <property type="term" value="F:acetyl-CoA carboxylase activity"/>
    <property type="evidence" value="ECO:0007669"/>
    <property type="project" value="InterPro"/>
</dbReference>
<name>A0A5C6AE85_9BACT</name>
<evidence type="ECO:0000256" key="7">
    <source>
        <dbReference type="ARBA" id="ARBA00023160"/>
    </source>
</evidence>
<keyword evidence="7 9" id="KW-0275">Fatty acid biosynthesis</keyword>
<dbReference type="InterPro" id="IPR001882">
    <property type="entry name" value="Biotin_BS"/>
</dbReference>
<dbReference type="InterPro" id="IPR000089">
    <property type="entry name" value="Biotin_lipoyl"/>
</dbReference>
<evidence type="ECO:0000256" key="6">
    <source>
        <dbReference type="ARBA" id="ARBA00023098"/>
    </source>
</evidence>
<dbReference type="NCBIfam" id="NF005457">
    <property type="entry name" value="PRK07051.1"/>
    <property type="match status" value="1"/>
</dbReference>
<dbReference type="GO" id="GO:0009317">
    <property type="term" value="C:acetyl-CoA carboxylase complex"/>
    <property type="evidence" value="ECO:0007669"/>
    <property type="project" value="InterPro"/>
</dbReference>
<evidence type="ECO:0000256" key="3">
    <source>
        <dbReference type="ARBA" id="ARBA00017562"/>
    </source>
</evidence>
<dbReference type="PROSITE" id="PS50968">
    <property type="entry name" value="BIOTINYL_LIPOYL"/>
    <property type="match status" value="1"/>
</dbReference>
<dbReference type="AlphaFoldDB" id="A0A5C6AE85"/>
<dbReference type="InterPro" id="IPR001249">
    <property type="entry name" value="AcCoA_biotinCC"/>
</dbReference>
<evidence type="ECO:0000313" key="13">
    <source>
        <dbReference type="Proteomes" id="UP000316213"/>
    </source>
</evidence>
<organism evidence="12 13">
    <name type="scientific">Neorhodopirellula pilleata</name>
    <dbReference type="NCBI Taxonomy" id="2714738"/>
    <lineage>
        <taxon>Bacteria</taxon>
        <taxon>Pseudomonadati</taxon>
        <taxon>Planctomycetota</taxon>
        <taxon>Planctomycetia</taxon>
        <taxon>Pirellulales</taxon>
        <taxon>Pirellulaceae</taxon>
        <taxon>Neorhodopirellula</taxon>
    </lineage>
</organism>
<dbReference type="NCBIfam" id="TIGR00531">
    <property type="entry name" value="BCCP"/>
    <property type="match status" value="1"/>
</dbReference>
<evidence type="ECO:0000256" key="1">
    <source>
        <dbReference type="ARBA" id="ARBA00003761"/>
    </source>
</evidence>
<accession>A0A5C6AE85</accession>
<dbReference type="GO" id="GO:0006633">
    <property type="term" value="P:fatty acid biosynthetic process"/>
    <property type="evidence" value="ECO:0007669"/>
    <property type="project" value="UniProtKB-UniPathway"/>
</dbReference>
<evidence type="ECO:0000256" key="10">
    <source>
        <dbReference type="SAM" id="MobiDB-lite"/>
    </source>
</evidence>
<proteinExistence type="predicted"/>
<keyword evidence="5 9" id="KW-0276">Fatty acid metabolism</keyword>
<keyword evidence="13" id="KW-1185">Reference proteome</keyword>
<feature type="region of interest" description="Disordered" evidence="10">
    <location>
        <begin position="1"/>
        <end position="30"/>
    </location>
</feature>
<evidence type="ECO:0000313" key="12">
    <source>
        <dbReference type="EMBL" id="TWT97495.1"/>
    </source>
</evidence>
<evidence type="ECO:0000256" key="8">
    <source>
        <dbReference type="ARBA" id="ARBA00023267"/>
    </source>
</evidence>
<dbReference type="CDD" id="cd06850">
    <property type="entry name" value="biotinyl_domain"/>
    <property type="match status" value="1"/>
</dbReference>
<dbReference type="PANTHER" id="PTHR45266">
    <property type="entry name" value="OXALOACETATE DECARBOXYLASE ALPHA CHAIN"/>
    <property type="match status" value="1"/>
</dbReference>
<dbReference type="Pfam" id="PF00364">
    <property type="entry name" value="Biotin_lipoyl"/>
    <property type="match status" value="1"/>
</dbReference>
<feature type="compositionally biased region" description="Basic and acidic residues" evidence="10">
    <location>
        <begin position="1"/>
        <end position="19"/>
    </location>
</feature>
<comment type="function">
    <text evidence="1 9">This protein is a component of the acetyl coenzyme A carboxylase complex; first, biotin carboxylase catalyzes the carboxylation of the carrier protein and then the transcarboxylase transfers the carboxyl group to form malonyl-CoA.</text>
</comment>
<evidence type="ECO:0000256" key="2">
    <source>
        <dbReference type="ARBA" id="ARBA00005194"/>
    </source>
</evidence>
<dbReference type="InterPro" id="IPR050709">
    <property type="entry name" value="Biotin_Carboxyl_Carrier/Decarb"/>
</dbReference>
<sequence>MTADSPKSDPPPKKNEKSGSKPQPARSVDVFDIDRIRQIVELMKQHELNEVDLQQADDRIRLTRGGAAPAAPIYAAPAATPPPFPAAPGPAIHSGSGSAPSPVAAAGTITINSPMVGTFYGKANPEAPPFVKVGDTVSEDTVVCIIEAMKVFNEIPAECSGKVVEVLVNDQEPVDFGKPLFRIQTSG</sequence>
<evidence type="ECO:0000256" key="9">
    <source>
        <dbReference type="RuleBase" id="RU364072"/>
    </source>
</evidence>
<keyword evidence="6 9" id="KW-0443">Lipid metabolism</keyword>
<evidence type="ECO:0000259" key="11">
    <source>
        <dbReference type="PROSITE" id="PS50968"/>
    </source>
</evidence>
<dbReference type="RefSeq" id="WP_146578065.1">
    <property type="nucleotide sequence ID" value="NZ_SJPM01000004.1"/>
</dbReference>
<dbReference type="InterPro" id="IPR011053">
    <property type="entry name" value="Single_hybrid_motif"/>
</dbReference>
<dbReference type="Gene3D" id="2.40.50.100">
    <property type="match status" value="1"/>
</dbReference>
<dbReference type="PROSITE" id="PS00188">
    <property type="entry name" value="BIOTIN"/>
    <property type="match status" value="1"/>
</dbReference>
<dbReference type="UniPathway" id="UPA00094"/>
<protein>
    <recommendedName>
        <fullName evidence="3 9">Biotin carboxyl carrier protein of acetyl-CoA carboxylase</fullName>
    </recommendedName>
</protein>
<evidence type="ECO:0000256" key="5">
    <source>
        <dbReference type="ARBA" id="ARBA00022832"/>
    </source>
</evidence>
<dbReference type="Proteomes" id="UP000316213">
    <property type="component" value="Unassembled WGS sequence"/>
</dbReference>
<feature type="domain" description="Lipoyl-binding" evidence="11">
    <location>
        <begin position="108"/>
        <end position="184"/>
    </location>
</feature>
<dbReference type="PANTHER" id="PTHR45266:SF3">
    <property type="entry name" value="OXALOACETATE DECARBOXYLASE ALPHA CHAIN"/>
    <property type="match status" value="1"/>
</dbReference>
<dbReference type="EMBL" id="SJPM01000004">
    <property type="protein sequence ID" value="TWT97495.1"/>
    <property type="molecule type" value="Genomic_DNA"/>
</dbReference>
<dbReference type="PRINTS" id="PR01071">
    <property type="entry name" value="ACOABIOTINCC"/>
</dbReference>
<keyword evidence="8 9" id="KW-0092">Biotin</keyword>
<reference evidence="12 13" key="1">
    <citation type="submission" date="2019-02" db="EMBL/GenBank/DDBJ databases">
        <title>Deep-cultivation of Planctomycetes and their phenomic and genomic characterization uncovers novel biology.</title>
        <authorList>
            <person name="Wiegand S."/>
            <person name="Jogler M."/>
            <person name="Boedeker C."/>
            <person name="Pinto D."/>
            <person name="Vollmers J."/>
            <person name="Rivas-Marin E."/>
            <person name="Kohn T."/>
            <person name="Peeters S.H."/>
            <person name="Heuer A."/>
            <person name="Rast P."/>
            <person name="Oberbeckmann S."/>
            <person name="Bunk B."/>
            <person name="Jeske O."/>
            <person name="Meyerdierks A."/>
            <person name="Storesund J.E."/>
            <person name="Kallscheuer N."/>
            <person name="Luecker S."/>
            <person name="Lage O.M."/>
            <person name="Pohl T."/>
            <person name="Merkel B.J."/>
            <person name="Hornburger P."/>
            <person name="Mueller R.-W."/>
            <person name="Bruemmer F."/>
            <person name="Labrenz M."/>
            <person name="Spormann A.M."/>
            <person name="Op Den Camp H."/>
            <person name="Overmann J."/>
            <person name="Amann R."/>
            <person name="Jetten M.S.M."/>
            <person name="Mascher T."/>
            <person name="Medema M.H."/>
            <person name="Devos D.P."/>
            <person name="Kaster A.-K."/>
            <person name="Ovreas L."/>
            <person name="Rohde M."/>
            <person name="Galperin M.Y."/>
            <person name="Jogler C."/>
        </authorList>
    </citation>
    <scope>NUCLEOTIDE SEQUENCE [LARGE SCALE GENOMIC DNA]</scope>
    <source>
        <strain evidence="12 13">Pla100</strain>
    </source>
</reference>
<comment type="pathway">
    <text evidence="2 9">Lipid metabolism; fatty acid biosynthesis.</text>
</comment>
<gene>
    <name evidence="12" type="primary">accB</name>
    <name evidence="12" type="ORF">Pla100_26490</name>
</gene>
<evidence type="ECO:0000256" key="4">
    <source>
        <dbReference type="ARBA" id="ARBA00022516"/>
    </source>
</evidence>